<gene>
    <name evidence="2" type="ORF">QNN03_28925</name>
</gene>
<feature type="transmembrane region" description="Helical" evidence="1">
    <location>
        <begin position="21"/>
        <end position="39"/>
    </location>
</feature>
<protein>
    <submittedName>
        <fullName evidence="2">Uncharacterized protein</fullName>
    </submittedName>
</protein>
<keyword evidence="1" id="KW-1133">Transmembrane helix</keyword>
<dbReference type="Proteomes" id="UP001241926">
    <property type="component" value="Unassembled WGS sequence"/>
</dbReference>
<comment type="caution">
    <text evidence="2">The sequence shown here is derived from an EMBL/GenBank/DDBJ whole genome shotgun (WGS) entry which is preliminary data.</text>
</comment>
<keyword evidence="1" id="KW-0472">Membrane</keyword>
<reference evidence="2 3" key="1">
    <citation type="submission" date="2023-05" db="EMBL/GenBank/DDBJ databases">
        <title>Streptomyces fuscus sp. nov., a brown-black pigment producing actinomyces isolated from dry sand of Sea duck farm.</title>
        <authorList>
            <person name="Xie J."/>
            <person name="Shen N."/>
        </authorList>
    </citation>
    <scope>NUCLEOTIDE SEQUENCE [LARGE SCALE GENOMIC DNA]</scope>
    <source>
        <strain evidence="2 3">GXMU-J15</strain>
    </source>
</reference>
<proteinExistence type="predicted"/>
<keyword evidence="1" id="KW-0812">Transmembrane</keyword>
<keyword evidence="3" id="KW-1185">Reference proteome</keyword>
<sequence>MKGRRAHTKKVPRVRASEHRLLLAEAVVAGAMVAAFLVSEFPSLRREMRIWRMSGGFRARHRYP</sequence>
<organism evidence="2 3">
    <name type="scientific">Streptomyces fuscus</name>
    <dbReference type="NCBI Taxonomy" id="3048495"/>
    <lineage>
        <taxon>Bacteria</taxon>
        <taxon>Bacillati</taxon>
        <taxon>Actinomycetota</taxon>
        <taxon>Actinomycetes</taxon>
        <taxon>Kitasatosporales</taxon>
        <taxon>Streptomycetaceae</taxon>
        <taxon>Streptomyces</taxon>
    </lineage>
</organism>
<dbReference type="RefSeq" id="WP_093721907.1">
    <property type="nucleotide sequence ID" value="NZ_JASJUS010000034.1"/>
</dbReference>
<evidence type="ECO:0000256" key="1">
    <source>
        <dbReference type="SAM" id="Phobius"/>
    </source>
</evidence>
<evidence type="ECO:0000313" key="3">
    <source>
        <dbReference type="Proteomes" id="UP001241926"/>
    </source>
</evidence>
<name>A0ABT7J6I9_9ACTN</name>
<accession>A0ABT7J6I9</accession>
<dbReference type="EMBL" id="JASJUS010000034">
    <property type="protein sequence ID" value="MDL2080476.1"/>
    <property type="molecule type" value="Genomic_DNA"/>
</dbReference>
<evidence type="ECO:0000313" key="2">
    <source>
        <dbReference type="EMBL" id="MDL2080476.1"/>
    </source>
</evidence>